<dbReference type="InterPro" id="IPR041527">
    <property type="entry name" value="YhcG_N"/>
</dbReference>
<evidence type="ECO:0000313" key="4">
    <source>
        <dbReference type="Proteomes" id="UP000199673"/>
    </source>
</evidence>
<dbReference type="Gene3D" id="3.40.1350.10">
    <property type="match status" value="1"/>
</dbReference>
<dbReference type="Pfam" id="PF17761">
    <property type="entry name" value="DUF1016_N"/>
    <property type="match status" value="1"/>
</dbReference>
<dbReference type="GO" id="GO:0004519">
    <property type="term" value="F:endonuclease activity"/>
    <property type="evidence" value="ECO:0007669"/>
    <property type="project" value="UniProtKB-KW"/>
</dbReference>
<sequence length="337" mass="38815">MELLAYQSLFSDIKQKIQRSQVKAAVAVNSEMILLYWEIGKSIAEKQSQEGWSAGVIPQLSKDLQKDLPGTKGFSERNLGRMLAFYREYPEASILPQLVAKLPWGHNILLIEKIKEKELRFWYAEQCIANNWSRDILDTQVKTNLFGRIGNSVNNFEETLPAPLSDLANQTLKDPYIFDFLTLDAQHRERDIEKQLIQHITQFLLELGKGFAFIGNQYHLKVAESDYYLDLLFYHTRLKCYVVIELKNTRFIPEYAGKLNFYLSAVDSLVKDVADNPTIGILLCKDKSNIEVEFALRDINKPMGVSELKLVENLPDNLKSSLPTIEEIEVEFDKMKK</sequence>
<evidence type="ECO:0000259" key="1">
    <source>
        <dbReference type="Pfam" id="PF06250"/>
    </source>
</evidence>
<gene>
    <name evidence="3" type="ORF">SAMN04489724_1748</name>
</gene>
<keyword evidence="3" id="KW-0540">Nuclease</keyword>
<keyword evidence="4" id="KW-1185">Reference proteome</keyword>
<dbReference type="GO" id="GO:0003676">
    <property type="term" value="F:nucleic acid binding"/>
    <property type="evidence" value="ECO:0007669"/>
    <property type="project" value="InterPro"/>
</dbReference>
<dbReference type="Pfam" id="PF06250">
    <property type="entry name" value="YhcG_C"/>
    <property type="match status" value="1"/>
</dbReference>
<dbReference type="RefSeq" id="WP_091692285.1">
    <property type="nucleotide sequence ID" value="NZ_FPBF01000002.1"/>
</dbReference>
<dbReference type="AlphaFoldDB" id="A0A1I7A867"/>
<keyword evidence="3" id="KW-0378">Hydrolase</keyword>
<dbReference type="InterPro" id="IPR011856">
    <property type="entry name" value="tRNA_endonuc-like_dom_sf"/>
</dbReference>
<organism evidence="3 4">
    <name type="scientific">Algoriphagus locisalis</name>
    <dbReference type="NCBI Taxonomy" id="305507"/>
    <lineage>
        <taxon>Bacteria</taxon>
        <taxon>Pseudomonadati</taxon>
        <taxon>Bacteroidota</taxon>
        <taxon>Cytophagia</taxon>
        <taxon>Cytophagales</taxon>
        <taxon>Cyclobacteriaceae</taxon>
        <taxon>Algoriphagus</taxon>
    </lineage>
</organism>
<reference evidence="4" key="1">
    <citation type="submission" date="2016-10" db="EMBL/GenBank/DDBJ databases">
        <authorList>
            <person name="Varghese N."/>
            <person name="Submissions S."/>
        </authorList>
    </citation>
    <scope>NUCLEOTIDE SEQUENCE [LARGE SCALE GENOMIC DNA]</scope>
    <source>
        <strain evidence="4">DSM 23445</strain>
    </source>
</reference>
<proteinExistence type="predicted"/>
<dbReference type="PANTHER" id="PTHR30547:SF0">
    <property type="entry name" value="BLR8175 PROTEIN"/>
    <property type="match status" value="1"/>
</dbReference>
<feature type="domain" description="YhcG N-terminal" evidence="2">
    <location>
        <begin position="12"/>
        <end position="148"/>
    </location>
</feature>
<accession>A0A1I7A867</accession>
<dbReference type="STRING" id="305507.SAMN04489724_1748"/>
<dbReference type="InterPro" id="IPR053148">
    <property type="entry name" value="PD-DEXK-like_domain"/>
</dbReference>
<dbReference type="InterPro" id="IPR009362">
    <property type="entry name" value="YhcG_C"/>
</dbReference>
<keyword evidence="3" id="KW-0255">Endonuclease</keyword>
<dbReference type="EMBL" id="FPBF01000002">
    <property type="protein sequence ID" value="SFT71106.1"/>
    <property type="molecule type" value="Genomic_DNA"/>
</dbReference>
<feature type="domain" description="YhcG PDDEXK nuclease" evidence="1">
    <location>
        <begin position="170"/>
        <end position="323"/>
    </location>
</feature>
<evidence type="ECO:0000313" key="3">
    <source>
        <dbReference type="EMBL" id="SFT71106.1"/>
    </source>
</evidence>
<dbReference type="OrthoDB" id="9801263at2"/>
<dbReference type="Proteomes" id="UP000199673">
    <property type="component" value="Unassembled WGS sequence"/>
</dbReference>
<name>A0A1I7A867_9BACT</name>
<evidence type="ECO:0000259" key="2">
    <source>
        <dbReference type="Pfam" id="PF17761"/>
    </source>
</evidence>
<protein>
    <submittedName>
        <fullName evidence="3">Predicted nuclease of restriction endonuclease-like (RecB) superfamily, DUF1016 family</fullName>
    </submittedName>
</protein>
<dbReference type="PANTHER" id="PTHR30547">
    <property type="entry name" value="UNCHARACTERIZED PROTEIN YHCG-RELATED"/>
    <property type="match status" value="1"/>
</dbReference>